<keyword evidence="11 16" id="KW-0067">ATP-binding</keyword>
<dbReference type="CDD" id="cd24015">
    <property type="entry name" value="ASKHA_NBD_PanK-III"/>
    <property type="match status" value="1"/>
</dbReference>
<evidence type="ECO:0000313" key="19">
    <source>
        <dbReference type="Proteomes" id="UP000462760"/>
    </source>
</evidence>
<dbReference type="PANTHER" id="PTHR34265:SF1">
    <property type="entry name" value="TYPE III PANTOTHENATE KINASE"/>
    <property type="match status" value="1"/>
</dbReference>
<dbReference type="EMBL" id="VULR01000016">
    <property type="protein sequence ID" value="MSS44079.1"/>
    <property type="molecule type" value="Genomic_DNA"/>
</dbReference>
<comment type="subcellular location">
    <subcellularLocation>
        <location evidence="3 16">Cytoplasm</location>
    </subcellularLocation>
</comment>
<evidence type="ECO:0000256" key="1">
    <source>
        <dbReference type="ARBA" id="ARBA00001206"/>
    </source>
</evidence>
<dbReference type="GO" id="GO:0004594">
    <property type="term" value="F:pantothenate kinase activity"/>
    <property type="evidence" value="ECO:0007669"/>
    <property type="project" value="UniProtKB-UniRule"/>
</dbReference>
<dbReference type="Proteomes" id="UP001108123">
    <property type="component" value="Unassembled WGS sequence"/>
</dbReference>
<dbReference type="NCBIfam" id="TIGR00671">
    <property type="entry name" value="baf"/>
    <property type="match status" value="1"/>
</dbReference>
<accession>A0A844FJC3</accession>
<evidence type="ECO:0000313" key="20">
    <source>
        <dbReference type="Proteomes" id="UP001108123"/>
    </source>
</evidence>
<evidence type="ECO:0000313" key="17">
    <source>
        <dbReference type="EMBL" id="MCG4565909.1"/>
    </source>
</evidence>
<name>A0A844FJC3_9FIRM</name>
<dbReference type="GO" id="GO:0015937">
    <property type="term" value="P:coenzyme A biosynthetic process"/>
    <property type="evidence" value="ECO:0007669"/>
    <property type="project" value="UniProtKB-UniRule"/>
</dbReference>
<dbReference type="EC" id="2.7.1.33" evidence="6 16"/>
<dbReference type="GO" id="GO:0046872">
    <property type="term" value="F:metal ion binding"/>
    <property type="evidence" value="ECO:0007669"/>
    <property type="project" value="UniProtKB-KW"/>
</dbReference>
<dbReference type="InterPro" id="IPR043129">
    <property type="entry name" value="ATPase_NBD"/>
</dbReference>
<dbReference type="InterPro" id="IPR004619">
    <property type="entry name" value="Type_III_PanK"/>
</dbReference>
<evidence type="ECO:0000256" key="11">
    <source>
        <dbReference type="ARBA" id="ARBA00022840"/>
    </source>
</evidence>
<keyword evidence="20" id="KW-1185">Reference proteome</keyword>
<feature type="binding site" evidence="16">
    <location>
        <position position="129"/>
    </location>
    <ligand>
        <name>K(+)</name>
        <dbReference type="ChEBI" id="CHEBI:29103"/>
    </ligand>
</feature>
<dbReference type="RefSeq" id="WP_154484753.1">
    <property type="nucleotide sequence ID" value="NZ_JAJBNW010000009.1"/>
</dbReference>
<evidence type="ECO:0000256" key="3">
    <source>
        <dbReference type="ARBA" id="ARBA00004496"/>
    </source>
</evidence>
<comment type="similarity">
    <text evidence="14 16">Belongs to the type III pantothenate kinase family.</text>
</comment>
<evidence type="ECO:0000256" key="4">
    <source>
        <dbReference type="ARBA" id="ARBA00005225"/>
    </source>
</evidence>
<evidence type="ECO:0000256" key="6">
    <source>
        <dbReference type="ARBA" id="ARBA00012102"/>
    </source>
</evidence>
<evidence type="ECO:0000256" key="16">
    <source>
        <dbReference type="HAMAP-Rule" id="MF_01274"/>
    </source>
</evidence>
<organism evidence="18 19">
    <name type="scientific">Anaerosalibacter bizertensis</name>
    <dbReference type="NCBI Taxonomy" id="932217"/>
    <lineage>
        <taxon>Bacteria</taxon>
        <taxon>Bacillati</taxon>
        <taxon>Bacillota</taxon>
        <taxon>Tissierellia</taxon>
        <taxon>Tissierellales</taxon>
        <taxon>Sporanaerobacteraceae</taxon>
        <taxon>Anaerosalibacter</taxon>
    </lineage>
</organism>
<dbReference type="Gene3D" id="3.30.420.40">
    <property type="match status" value="2"/>
</dbReference>
<sequence length="257" mass="28195">MLLVIDVGNTNIVLGVYEGKKLAYDWRIATDKDKTSDEYGLLFEQIFKYHGLCPSMVDDVIISSVVPTLMYTMEAMSLKYFECEPLIVGPGIKTGMNIRYDNPREVGADRIVNAVSSYEKYGGPLIIVDFGTAITFCAVSKDGEYLGGAIAPGIKISSEALFLRTAKLPKVELVKPEGAICKNTVNSIQAGLIYGYIGLVDGIIERMKEELKDEGEVKTVVATGGFASLIASESKTINRIDKLLTLEGLRIIYERNK</sequence>
<comment type="caution">
    <text evidence="18">The sequence shown here is derived from an EMBL/GenBank/DDBJ whole genome shotgun (WGS) entry which is preliminary data.</text>
</comment>
<evidence type="ECO:0000256" key="12">
    <source>
        <dbReference type="ARBA" id="ARBA00022958"/>
    </source>
</evidence>
<feature type="binding site" evidence="16">
    <location>
        <position position="132"/>
    </location>
    <ligand>
        <name>ATP</name>
        <dbReference type="ChEBI" id="CHEBI:30616"/>
    </ligand>
</feature>
<keyword evidence="13 16" id="KW-0173">Coenzyme A biosynthesis</keyword>
<evidence type="ECO:0000256" key="5">
    <source>
        <dbReference type="ARBA" id="ARBA00011738"/>
    </source>
</evidence>
<comment type="subunit">
    <text evidence="5 16">Homodimer.</text>
</comment>
<evidence type="ECO:0000256" key="10">
    <source>
        <dbReference type="ARBA" id="ARBA00022777"/>
    </source>
</evidence>
<comment type="pathway">
    <text evidence="4 16">Cofactor biosynthesis; coenzyme A biosynthesis; CoA from (R)-pantothenate: step 1/5.</text>
</comment>
<dbReference type="NCBIfam" id="NF009855">
    <property type="entry name" value="PRK13321.1"/>
    <property type="match status" value="1"/>
</dbReference>
<dbReference type="PANTHER" id="PTHR34265">
    <property type="entry name" value="TYPE III PANTOTHENATE KINASE"/>
    <property type="match status" value="1"/>
</dbReference>
<dbReference type="GO" id="GO:0005524">
    <property type="term" value="F:ATP binding"/>
    <property type="evidence" value="ECO:0007669"/>
    <property type="project" value="UniProtKB-UniRule"/>
</dbReference>
<dbReference type="SUPFAM" id="SSF53067">
    <property type="entry name" value="Actin-like ATPase domain"/>
    <property type="match status" value="2"/>
</dbReference>
<dbReference type="UniPathway" id="UPA00241">
    <property type="reaction ID" value="UER00352"/>
</dbReference>
<gene>
    <name evidence="16" type="primary">coaX</name>
    <name evidence="18" type="ORF">FYJ27_10130</name>
    <name evidence="17" type="ORF">L0P62_10650</name>
</gene>
<dbReference type="AlphaFoldDB" id="A0A844FJC3"/>
<comment type="cofactor">
    <cofactor evidence="2">
        <name>K(+)</name>
        <dbReference type="ChEBI" id="CHEBI:29103"/>
    </cofactor>
</comment>
<evidence type="ECO:0000256" key="7">
    <source>
        <dbReference type="ARBA" id="ARBA00022490"/>
    </source>
</evidence>
<evidence type="ECO:0000256" key="2">
    <source>
        <dbReference type="ARBA" id="ARBA00001958"/>
    </source>
</evidence>
<dbReference type="NCBIfam" id="NF009847">
    <property type="entry name" value="PRK13318.1-5"/>
    <property type="match status" value="1"/>
</dbReference>
<proteinExistence type="inferred from homology"/>
<reference evidence="18 19" key="1">
    <citation type="submission" date="2019-08" db="EMBL/GenBank/DDBJ databases">
        <title>In-depth cultivation of the pig gut microbiome towards novel bacterial diversity and tailored functional studies.</title>
        <authorList>
            <person name="Wylensek D."/>
            <person name="Hitch T.C.A."/>
            <person name="Clavel T."/>
        </authorList>
    </citation>
    <scope>NUCLEOTIDE SEQUENCE [LARGE SCALE GENOMIC DNA]</scope>
    <source>
        <strain evidence="18 19">Med78-601-WT-4W-RMD-3</strain>
    </source>
</reference>
<dbReference type="GO" id="GO:0005737">
    <property type="term" value="C:cytoplasm"/>
    <property type="evidence" value="ECO:0007669"/>
    <property type="project" value="UniProtKB-SubCell"/>
</dbReference>
<dbReference type="Pfam" id="PF03309">
    <property type="entry name" value="Pan_kinase"/>
    <property type="match status" value="1"/>
</dbReference>
<feature type="binding site" evidence="16">
    <location>
        <begin position="107"/>
        <end position="110"/>
    </location>
    <ligand>
        <name>substrate</name>
    </ligand>
</feature>
<dbReference type="OrthoDB" id="9804707at2"/>
<feature type="binding site" evidence="16">
    <location>
        <position position="184"/>
    </location>
    <ligand>
        <name>substrate</name>
    </ligand>
</feature>
<evidence type="ECO:0000256" key="14">
    <source>
        <dbReference type="ARBA" id="ARBA00038036"/>
    </source>
</evidence>
<keyword evidence="9 16" id="KW-0547">Nucleotide-binding</keyword>
<evidence type="ECO:0000256" key="13">
    <source>
        <dbReference type="ARBA" id="ARBA00022993"/>
    </source>
</evidence>
<dbReference type="Proteomes" id="UP000462760">
    <property type="component" value="Unassembled WGS sequence"/>
</dbReference>
<dbReference type="NCBIfam" id="NF009848">
    <property type="entry name" value="PRK13318.1-6"/>
    <property type="match status" value="1"/>
</dbReference>
<feature type="active site" description="Proton acceptor" evidence="16">
    <location>
        <position position="109"/>
    </location>
</feature>
<feature type="binding site" evidence="16">
    <location>
        <begin position="6"/>
        <end position="13"/>
    </location>
    <ligand>
        <name>ATP</name>
        <dbReference type="ChEBI" id="CHEBI:30616"/>
    </ligand>
</feature>
<comment type="catalytic activity">
    <reaction evidence="1 16">
        <text>(R)-pantothenate + ATP = (R)-4'-phosphopantothenate + ADP + H(+)</text>
        <dbReference type="Rhea" id="RHEA:16373"/>
        <dbReference type="ChEBI" id="CHEBI:10986"/>
        <dbReference type="ChEBI" id="CHEBI:15378"/>
        <dbReference type="ChEBI" id="CHEBI:29032"/>
        <dbReference type="ChEBI" id="CHEBI:30616"/>
        <dbReference type="ChEBI" id="CHEBI:456216"/>
        <dbReference type="EC" id="2.7.1.33"/>
    </reaction>
</comment>
<keyword evidence="10 16" id="KW-0418">Kinase</keyword>
<keyword evidence="16" id="KW-0479">Metal-binding</keyword>
<evidence type="ECO:0000313" key="18">
    <source>
        <dbReference type="EMBL" id="MSS44079.1"/>
    </source>
</evidence>
<feature type="binding site" evidence="16">
    <location>
        <position position="100"/>
    </location>
    <ligand>
        <name>substrate</name>
    </ligand>
</feature>
<keyword evidence="7 16" id="KW-0963">Cytoplasm</keyword>
<evidence type="ECO:0000256" key="8">
    <source>
        <dbReference type="ARBA" id="ARBA00022679"/>
    </source>
</evidence>
<dbReference type="HAMAP" id="MF_01274">
    <property type="entry name" value="Pantothen_kinase_3"/>
    <property type="match status" value="1"/>
</dbReference>
<reference evidence="17" key="2">
    <citation type="submission" date="2022-01" db="EMBL/GenBank/DDBJ databases">
        <title>Collection of gut derived symbiotic bacterial strains cultured from healthy donors.</title>
        <authorList>
            <person name="Lin H."/>
            <person name="Kohout C."/>
            <person name="Waligurski E."/>
            <person name="Pamer E.G."/>
        </authorList>
    </citation>
    <scope>NUCLEOTIDE SEQUENCE</scope>
    <source>
        <strain evidence="17">MSK.14.39</strain>
    </source>
</reference>
<comment type="cofactor">
    <cofactor evidence="16">
        <name>NH4(+)</name>
        <dbReference type="ChEBI" id="CHEBI:28938"/>
    </cofactor>
    <cofactor evidence="16">
        <name>K(+)</name>
        <dbReference type="ChEBI" id="CHEBI:29103"/>
    </cofactor>
    <text evidence="16">A monovalent cation. Ammonium or potassium.</text>
</comment>
<dbReference type="EMBL" id="JAKNID010000065">
    <property type="protein sequence ID" value="MCG4565909.1"/>
    <property type="molecule type" value="Genomic_DNA"/>
</dbReference>
<keyword evidence="8 16" id="KW-0808">Transferase</keyword>
<keyword evidence="12 16" id="KW-0630">Potassium</keyword>
<evidence type="ECO:0000256" key="9">
    <source>
        <dbReference type="ARBA" id="ARBA00022741"/>
    </source>
</evidence>
<protein>
    <recommendedName>
        <fullName evidence="15 16">Type III pantothenate kinase</fullName>
        <ecNumber evidence="6 16">2.7.1.33</ecNumber>
    </recommendedName>
    <alternativeName>
        <fullName evidence="16">PanK-III</fullName>
    </alternativeName>
    <alternativeName>
        <fullName evidence="16">Pantothenic acid kinase</fullName>
    </alternativeName>
</protein>
<evidence type="ECO:0000256" key="15">
    <source>
        <dbReference type="ARBA" id="ARBA00040883"/>
    </source>
</evidence>
<comment type="function">
    <text evidence="16">Catalyzes the phosphorylation of pantothenate (Pan), the first step in CoA biosynthesis.</text>
</comment>